<protein>
    <submittedName>
        <fullName evidence="1">(rape) hypothetical protein</fullName>
    </submittedName>
</protein>
<sequence>MIIKSRCNLHLALPCCDSMGPGMSNAVKIANFAVILADLKASRCISSVEARIPLATIIESCHNLPPVMIIKSRCNLHLAHSFYNPYHLYKSGIELLYTSLWPGVRNQLMGEVDSRKDTPTPVPSLYTLRFINVISDSLPCCDSMGPGMSNAVKIANFAVILADLKASRCISSVEARIPLATIIESCHNLPPVMIIKSRCNLHLAHSFYNPYHLYKSGIELLYTSLWPGVRNQLMGEVDSRKDTPTPVPSLYTLRFINVISDSLPCCDSMGPGMSNAVKIANFAVILADLKASRCISSVEARIPLATIIESCHNLPPVMIIKSRWALEYEMRDAHIAIQARLISQALIS</sequence>
<proteinExistence type="predicted"/>
<dbReference type="Proteomes" id="UP001295469">
    <property type="component" value="Chromosome C06"/>
</dbReference>
<organism evidence="1">
    <name type="scientific">Brassica napus</name>
    <name type="common">Rape</name>
    <dbReference type="NCBI Taxonomy" id="3708"/>
    <lineage>
        <taxon>Eukaryota</taxon>
        <taxon>Viridiplantae</taxon>
        <taxon>Streptophyta</taxon>
        <taxon>Embryophyta</taxon>
        <taxon>Tracheophyta</taxon>
        <taxon>Spermatophyta</taxon>
        <taxon>Magnoliopsida</taxon>
        <taxon>eudicotyledons</taxon>
        <taxon>Gunneridae</taxon>
        <taxon>Pentapetalae</taxon>
        <taxon>rosids</taxon>
        <taxon>malvids</taxon>
        <taxon>Brassicales</taxon>
        <taxon>Brassicaceae</taxon>
        <taxon>Brassiceae</taxon>
        <taxon>Brassica</taxon>
    </lineage>
</organism>
<gene>
    <name evidence="1" type="ORF">DARMORV10_C06P12550.1</name>
</gene>
<dbReference type="EMBL" id="HG994370">
    <property type="protein sequence ID" value="CAF2056588.1"/>
    <property type="molecule type" value="Genomic_DNA"/>
</dbReference>
<name>A0A816Q6F2_BRANA</name>
<dbReference type="AlphaFoldDB" id="A0A816Q6F2"/>
<accession>A0A816Q6F2</accession>
<reference evidence="1" key="1">
    <citation type="submission" date="2021-01" db="EMBL/GenBank/DDBJ databases">
        <authorList>
            <consortium name="Genoscope - CEA"/>
            <person name="William W."/>
        </authorList>
    </citation>
    <scope>NUCLEOTIDE SEQUENCE</scope>
</reference>
<evidence type="ECO:0000313" key="1">
    <source>
        <dbReference type="EMBL" id="CAF2056588.1"/>
    </source>
</evidence>